<gene>
    <name evidence="3" type="ORF">C5Y93_21335</name>
</gene>
<feature type="compositionally biased region" description="Low complexity" evidence="1">
    <location>
        <begin position="244"/>
        <end position="256"/>
    </location>
</feature>
<dbReference type="AlphaFoldDB" id="A0A2S8GHZ3"/>
<dbReference type="Proteomes" id="UP000237819">
    <property type="component" value="Unassembled WGS sequence"/>
</dbReference>
<name>A0A2S8GHZ3_9BACT</name>
<feature type="compositionally biased region" description="Low complexity" evidence="1">
    <location>
        <begin position="93"/>
        <end position="106"/>
    </location>
</feature>
<proteinExistence type="predicted"/>
<keyword evidence="2" id="KW-0812">Transmembrane</keyword>
<organism evidence="3 4">
    <name type="scientific">Blastopirellula marina</name>
    <dbReference type="NCBI Taxonomy" id="124"/>
    <lineage>
        <taxon>Bacteria</taxon>
        <taxon>Pseudomonadati</taxon>
        <taxon>Planctomycetota</taxon>
        <taxon>Planctomycetia</taxon>
        <taxon>Pirellulales</taxon>
        <taxon>Pirellulaceae</taxon>
        <taxon>Blastopirellula</taxon>
    </lineage>
</organism>
<evidence type="ECO:0000313" key="4">
    <source>
        <dbReference type="Proteomes" id="UP000237819"/>
    </source>
</evidence>
<feature type="compositionally biased region" description="Basic and acidic residues" evidence="1">
    <location>
        <begin position="233"/>
        <end position="242"/>
    </location>
</feature>
<feature type="compositionally biased region" description="Pro residues" evidence="1">
    <location>
        <begin position="148"/>
        <end position="176"/>
    </location>
</feature>
<dbReference type="InterPro" id="IPR011723">
    <property type="entry name" value="Znf/thioredoxin_put"/>
</dbReference>
<comment type="caution">
    <text evidence="3">The sequence shown here is derived from an EMBL/GenBank/DDBJ whole genome shotgun (WGS) entry which is preliminary data.</text>
</comment>
<keyword evidence="2" id="KW-1133">Transmembrane helix</keyword>
<dbReference type="RefSeq" id="WP_158265116.1">
    <property type="nucleotide sequence ID" value="NZ_PUHZ01000021.1"/>
</dbReference>
<feature type="compositionally biased region" description="Low complexity" evidence="1">
    <location>
        <begin position="120"/>
        <end position="131"/>
    </location>
</feature>
<dbReference type="NCBIfam" id="TIGR02098">
    <property type="entry name" value="MJ0042_CXXC"/>
    <property type="match status" value="1"/>
</dbReference>
<reference evidence="3 4" key="1">
    <citation type="submission" date="2018-02" db="EMBL/GenBank/DDBJ databases">
        <title>Comparative genomes isolates from brazilian mangrove.</title>
        <authorList>
            <person name="Araujo J.E."/>
            <person name="Taketani R.G."/>
            <person name="Silva M.C.P."/>
            <person name="Loureco M.V."/>
            <person name="Andreote F.D."/>
        </authorList>
    </citation>
    <scope>NUCLEOTIDE SEQUENCE [LARGE SCALE GENOMIC DNA]</scope>
    <source>
        <strain evidence="3 4">Nap-Phe MGV</strain>
    </source>
</reference>
<evidence type="ECO:0000256" key="1">
    <source>
        <dbReference type="SAM" id="MobiDB-lite"/>
    </source>
</evidence>
<sequence>MSFIAACPHCKAKFAAQDHLVGKNVRCPKCKVPFRIGDVASGGKKKKRDKGRTGGKSAHDEDLPIARPAQPKPTPPASAPAASAKPLTPPSKPASSKPVQPAAAKPESPLPAPQKPKQPKPATAKPAAEKPAPAPARSWKEIAQELAPEPPTAPPQPAAVPEPVPVQPTHATPPPEQAIVLNPTIKAAWEALPPIILATSRHEAVELPPIRSAATPDEPPEAELSAAPAIDDLELKTPDDLLRPQSAAASKASGAPAPDEVIELGFEDLVIEEEAEEIVELSDDDFLDDSPAIQFEEPDEVITEVEVIEEAPRRSSATMAIPGGPQSVAAAEEPTALPPQDKRRRTLLVVGGGGGVVLVLIMIAVLVSLGGGSSKFQPSASFRPTSTSPLFIDPSGKVSIRFPEKFGETTRSSPFGSMVHGATLMGESETFSIYYTDSIPIAIPPSGAKPLPEHWVTFNLQEMAYSNSLVSSIRRHKIGSDYAVEYRVDADVQRHQPGESRILLIFIGQRMFLVEWSGERYRDEVDDFFDSFSIGDARFDGS</sequence>
<feature type="region of interest" description="Disordered" evidence="1">
    <location>
        <begin position="36"/>
        <end position="178"/>
    </location>
</feature>
<accession>A0A2S8GHZ3</accession>
<feature type="transmembrane region" description="Helical" evidence="2">
    <location>
        <begin position="347"/>
        <end position="369"/>
    </location>
</feature>
<dbReference type="OrthoDB" id="266790at2"/>
<keyword evidence="2" id="KW-0472">Membrane</keyword>
<dbReference type="EMBL" id="PUHZ01000021">
    <property type="protein sequence ID" value="PQO44082.1"/>
    <property type="molecule type" value="Genomic_DNA"/>
</dbReference>
<feature type="region of interest" description="Disordered" evidence="1">
    <location>
        <begin position="209"/>
        <end position="256"/>
    </location>
</feature>
<protein>
    <recommendedName>
        <fullName evidence="5">Zinc finger/thioredoxin putative domain-containing protein</fullName>
    </recommendedName>
</protein>
<evidence type="ECO:0000313" key="3">
    <source>
        <dbReference type="EMBL" id="PQO44082.1"/>
    </source>
</evidence>
<evidence type="ECO:0000256" key="2">
    <source>
        <dbReference type="SAM" id="Phobius"/>
    </source>
</evidence>
<evidence type="ECO:0008006" key="5">
    <source>
        <dbReference type="Google" id="ProtNLM"/>
    </source>
</evidence>